<keyword evidence="1" id="KW-0472">Membrane</keyword>
<feature type="transmembrane region" description="Helical" evidence="1">
    <location>
        <begin position="128"/>
        <end position="146"/>
    </location>
</feature>
<keyword evidence="3" id="KW-1185">Reference proteome</keyword>
<accession>A0ABT4QC75</accession>
<keyword evidence="1" id="KW-1133">Transmembrane helix</keyword>
<gene>
    <name evidence="2" type="ORF">O9H85_18930</name>
</gene>
<evidence type="ECO:0000313" key="3">
    <source>
        <dbReference type="Proteomes" id="UP001527882"/>
    </source>
</evidence>
<reference evidence="2 3" key="1">
    <citation type="submission" date="2022-12" db="EMBL/GenBank/DDBJ databases">
        <title>Draft genome sequence of Paenibacillus sp. dW9.</title>
        <authorList>
            <person name="Choi E.-W."/>
            <person name="Kim D.-U."/>
        </authorList>
    </citation>
    <scope>NUCLEOTIDE SEQUENCE [LARGE SCALE GENOMIC DNA]</scope>
    <source>
        <strain evidence="3">dW9</strain>
    </source>
</reference>
<name>A0ABT4QC75_9BACL</name>
<evidence type="ECO:0000256" key="1">
    <source>
        <dbReference type="SAM" id="Phobius"/>
    </source>
</evidence>
<keyword evidence="1" id="KW-0812">Transmembrane</keyword>
<dbReference type="RefSeq" id="WP_269883124.1">
    <property type="nucleotide sequence ID" value="NZ_JAQAGZ010000012.1"/>
</dbReference>
<feature type="transmembrane region" description="Helical" evidence="1">
    <location>
        <begin position="97"/>
        <end position="116"/>
    </location>
</feature>
<protein>
    <submittedName>
        <fullName evidence="2">DUF2306 domain-containing protein</fullName>
    </submittedName>
</protein>
<evidence type="ECO:0000313" key="2">
    <source>
        <dbReference type="EMBL" id="MCZ8514456.1"/>
    </source>
</evidence>
<organism evidence="2 3">
    <name type="scientific">Paenibacillus gyeongsangnamensis</name>
    <dbReference type="NCBI Taxonomy" id="3388067"/>
    <lineage>
        <taxon>Bacteria</taxon>
        <taxon>Bacillati</taxon>
        <taxon>Bacillota</taxon>
        <taxon>Bacilli</taxon>
        <taxon>Bacillales</taxon>
        <taxon>Paenibacillaceae</taxon>
        <taxon>Paenibacillus</taxon>
    </lineage>
</organism>
<sequence length="156" mass="17127">MSLYPYFLAVHIAAGSVCLLAGALAAWARKRKGFHTVVGEVYHGSYVLVFLTAVIMAVLKWQELAYLFYIALFSYGLALYGYLAGKWRRSGWLNHHIRGMLGSYIGVITAVLVVNGGPLSSALGIPSLSLWFLPTIIGSPIIALTARRFARPRKQV</sequence>
<dbReference type="Proteomes" id="UP001527882">
    <property type="component" value="Unassembled WGS sequence"/>
</dbReference>
<feature type="transmembrane region" description="Helical" evidence="1">
    <location>
        <begin position="65"/>
        <end position="85"/>
    </location>
</feature>
<feature type="transmembrane region" description="Helical" evidence="1">
    <location>
        <begin position="40"/>
        <end position="59"/>
    </location>
</feature>
<proteinExistence type="predicted"/>
<comment type="caution">
    <text evidence="2">The sequence shown here is derived from an EMBL/GenBank/DDBJ whole genome shotgun (WGS) entry which is preliminary data.</text>
</comment>
<feature type="transmembrane region" description="Helical" evidence="1">
    <location>
        <begin position="6"/>
        <end position="28"/>
    </location>
</feature>
<dbReference type="EMBL" id="JAQAGZ010000012">
    <property type="protein sequence ID" value="MCZ8514456.1"/>
    <property type="molecule type" value="Genomic_DNA"/>
</dbReference>